<dbReference type="HAMAP" id="MF_01364_B">
    <property type="entry name" value="Ribosomal_uS14_2_B"/>
    <property type="match status" value="1"/>
</dbReference>
<keyword evidence="3" id="KW-0699">rRNA-binding</keyword>
<dbReference type="NCBIfam" id="NF005974">
    <property type="entry name" value="PRK08061.1"/>
    <property type="match status" value="1"/>
</dbReference>
<dbReference type="GO" id="GO:0003735">
    <property type="term" value="F:structural constituent of ribosome"/>
    <property type="evidence" value="ECO:0007669"/>
    <property type="project" value="InterPro"/>
</dbReference>
<dbReference type="InterPro" id="IPR001209">
    <property type="entry name" value="Ribosomal_uS14"/>
</dbReference>
<dbReference type="Gene3D" id="4.10.830.10">
    <property type="entry name" value="30s Ribosomal Protein S14, Chain N"/>
    <property type="match status" value="1"/>
</dbReference>
<dbReference type="Pfam" id="PF00253">
    <property type="entry name" value="Ribosomal_S14"/>
    <property type="match status" value="1"/>
</dbReference>
<name>A0A382LIC2_9ZZZZ</name>
<evidence type="ECO:0000256" key="6">
    <source>
        <dbReference type="ARBA" id="ARBA00022980"/>
    </source>
</evidence>
<keyword evidence="7" id="KW-0687">Ribonucleoprotein</keyword>
<dbReference type="GO" id="GO:0015935">
    <property type="term" value="C:small ribosomal subunit"/>
    <property type="evidence" value="ECO:0007669"/>
    <property type="project" value="TreeGrafter"/>
</dbReference>
<sequence length="61" mass="7278">MAKKSLIAKQQRKQKFQVREYSRCRLCGRPRAFLRRFGMCRICFRERALLGEIPGVTKSSW</sequence>
<evidence type="ECO:0000256" key="8">
    <source>
        <dbReference type="ARBA" id="ARBA00035167"/>
    </source>
</evidence>
<reference evidence="9" key="1">
    <citation type="submission" date="2018-05" db="EMBL/GenBank/DDBJ databases">
        <authorList>
            <person name="Lanie J.A."/>
            <person name="Ng W.-L."/>
            <person name="Kazmierczak K.M."/>
            <person name="Andrzejewski T.M."/>
            <person name="Davidsen T.M."/>
            <person name="Wayne K.J."/>
            <person name="Tettelin H."/>
            <person name="Glass J.I."/>
            <person name="Rusch D."/>
            <person name="Podicherti R."/>
            <person name="Tsui H.-C.T."/>
            <person name="Winkler M.E."/>
        </authorList>
    </citation>
    <scope>NUCLEOTIDE SEQUENCE</scope>
</reference>
<proteinExistence type="inferred from homology"/>
<evidence type="ECO:0000256" key="3">
    <source>
        <dbReference type="ARBA" id="ARBA00022730"/>
    </source>
</evidence>
<evidence type="ECO:0000256" key="2">
    <source>
        <dbReference type="ARBA" id="ARBA00022723"/>
    </source>
</evidence>
<organism evidence="9">
    <name type="scientific">marine metagenome</name>
    <dbReference type="NCBI Taxonomy" id="408172"/>
    <lineage>
        <taxon>unclassified sequences</taxon>
        <taxon>metagenomes</taxon>
        <taxon>ecological metagenomes</taxon>
    </lineage>
</organism>
<evidence type="ECO:0000256" key="1">
    <source>
        <dbReference type="ARBA" id="ARBA00001947"/>
    </source>
</evidence>
<keyword evidence="6" id="KW-0689">Ribosomal protein</keyword>
<dbReference type="GO" id="GO:0005737">
    <property type="term" value="C:cytoplasm"/>
    <property type="evidence" value="ECO:0007669"/>
    <property type="project" value="UniProtKB-ARBA"/>
</dbReference>
<dbReference type="InterPro" id="IPR043140">
    <property type="entry name" value="Ribosomal_uS14_sf"/>
</dbReference>
<evidence type="ECO:0000256" key="5">
    <source>
        <dbReference type="ARBA" id="ARBA00022884"/>
    </source>
</evidence>
<dbReference type="SUPFAM" id="SSF57716">
    <property type="entry name" value="Glucocorticoid receptor-like (DNA-binding domain)"/>
    <property type="match status" value="1"/>
</dbReference>
<dbReference type="InterPro" id="IPR023053">
    <property type="entry name" value="Ribosomal_uS14_bact"/>
</dbReference>
<dbReference type="PANTHER" id="PTHR19836">
    <property type="entry name" value="30S RIBOSOMAL PROTEIN S14"/>
    <property type="match status" value="1"/>
</dbReference>
<evidence type="ECO:0000256" key="7">
    <source>
        <dbReference type="ARBA" id="ARBA00023274"/>
    </source>
</evidence>
<dbReference type="EMBL" id="UINC01087007">
    <property type="protein sequence ID" value="SVC35983.1"/>
    <property type="molecule type" value="Genomic_DNA"/>
</dbReference>
<dbReference type="PANTHER" id="PTHR19836:SF19">
    <property type="entry name" value="SMALL RIBOSOMAL SUBUNIT PROTEIN US14M"/>
    <property type="match status" value="1"/>
</dbReference>
<dbReference type="InterPro" id="IPR018271">
    <property type="entry name" value="Ribosomal_uS14_CS"/>
</dbReference>
<evidence type="ECO:0000256" key="4">
    <source>
        <dbReference type="ARBA" id="ARBA00022833"/>
    </source>
</evidence>
<keyword evidence="2" id="KW-0479">Metal-binding</keyword>
<evidence type="ECO:0000313" key="9">
    <source>
        <dbReference type="EMBL" id="SVC35983.1"/>
    </source>
</evidence>
<accession>A0A382LIC2</accession>
<protein>
    <recommendedName>
        <fullName evidence="8">Small ribosomal subunit protein uS14</fullName>
    </recommendedName>
</protein>
<comment type="cofactor">
    <cofactor evidence="1">
        <name>Zn(2+)</name>
        <dbReference type="ChEBI" id="CHEBI:29105"/>
    </cofactor>
</comment>
<dbReference type="AlphaFoldDB" id="A0A382LIC2"/>
<keyword evidence="5" id="KW-0694">RNA-binding</keyword>
<gene>
    <name evidence="9" type="ORF">METZ01_LOCUS288837</name>
</gene>
<dbReference type="GO" id="GO:0019843">
    <property type="term" value="F:rRNA binding"/>
    <property type="evidence" value="ECO:0007669"/>
    <property type="project" value="UniProtKB-KW"/>
</dbReference>
<dbReference type="GO" id="GO:0006412">
    <property type="term" value="P:translation"/>
    <property type="evidence" value="ECO:0007669"/>
    <property type="project" value="InterPro"/>
</dbReference>
<dbReference type="PROSITE" id="PS00527">
    <property type="entry name" value="RIBOSOMAL_S14"/>
    <property type="match status" value="1"/>
</dbReference>
<dbReference type="GO" id="GO:0046872">
    <property type="term" value="F:metal ion binding"/>
    <property type="evidence" value="ECO:0007669"/>
    <property type="project" value="UniProtKB-KW"/>
</dbReference>
<dbReference type="FunFam" id="4.10.830.10:FF:000001">
    <property type="entry name" value="30S ribosomal protein S14 type Z"/>
    <property type="match status" value="1"/>
</dbReference>
<keyword evidence="4" id="KW-0862">Zinc</keyword>